<reference evidence="1 2" key="1">
    <citation type="submission" date="2018-02" db="EMBL/GenBank/DDBJ databases">
        <title>Genome sequence of the basidiomycete white-rot fungus Phlebia centrifuga.</title>
        <authorList>
            <person name="Granchi Z."/>
            <person name="Peng M."/>
            <person name="de Vries R.P."/>
            <person name="Hilden K."/>
            <person name="Makela M.R."/>
            <person name="Grigoriev I."/>
            <person name="Riley R."/>
        </authorList>
    </citation>
    <scope>NUCLEOTIDE SEQUENCE [LARGE SCALE GENOMIC DNA]</scope>
    <source>
        <strain evidence="1 2">FBCC195</strain>
    </source>
</reference>
<evidence type="ECO:0000313" key="1">
    <source>
        <dbReference type="EMBL" id="PSR78750.1"/>
    </source>
</evidence>
<dbReference type="Proteomes" id="UP000186601">
    <property type="component" value="Unassembled WGS sequence"/>
</dbReference>
<dbReference type="STRING" id="98765.A0A2R6NX02"/>
<proteinExistence type="predicted"/>
<accession>A0A2R6NX02</accession>
<dbReference type="EMBL" id="MLYV02000726">
    <property type="protein sequence ID" value="PSR78750.1"/>
    <property type="molecule type" value="Genomic_DNA"/>
</dbReference>
<gene>
    <name evidence="1" type="ORF">PHLCEN_2v7285</name>
</gene>
<evidence type="ECO:0000313" key="2">
    <source>
        <dbReference type="Proteomes" id="UP000186601"/>
    </source>
</evidence>
<comment type="caution">
    <text evidence="1">The sequence shown here is derived from an EMBL/GenBank/DDBJ whole genome shotgun (WGS) entry which is preliminary data.</text>
</comment>
<protein>
    <submittedName>
        <fullName evidence="1">Uncharacterized protein</fullName>
    </submittedName>
</protein>
<organism evidence="1 2">
    <name type="scientific">Hermanssonia centrifuga</name>
    <dbReference type="NCBI Taxonomy" id="98765"/>
    <lineage>
        <taxon>Eukaryota</taxon>
        <taxon>Fungi</taxon>
        <taxon>Dikarya</taxon>
        <taxon>Basidiomycota</taxon>
        <taxon>Agaricomycotina</taxon>
        <taxon>Agaricomycetes</taxon>
        <taxon>Polyporales</taxon>
        <taxon>Meruliaceae</taxon>
        <taxon>Hermanssonia</taxon>
    </lineage>
</organism>
<sequence length="272" mass="30874">MHGDHLAMGETFEELSIRQNANNVLTAKFIGDYLLIVRTRSIELHTVPEWSVEKQVFETYGCIYSSMLTESIANEAAIFARPRTDDRYHNWPTDSVSILSRCTIGESTTVRQYDLLPNLKKKEPRSPENKGLTSVEVLPFVYPAEYTRILDVAPSSCELHIGARGKGFWIQTRNVVTRHSEHPARCLIGFDITKARLEEGQTLQTVDPTAKREPRIVDNVLRVCEEDIYARTCSMGEVFWKKYSLVSADLEDTVGRIAVGDRDGMVEVLDYV</sequence>
<name>A0A2R6NX02_9APHY</name>
<dbReference type="AlphaFoldDB" id="A0A2R6NX02"/>
<dbReference type="OrthoDB" id="2688364at2759"/>
<keyword evidence="2" id="KW-1185">Reference proteome</keyword>